<gene>
    <name evidence="5" type="ORF">B296_00036913</name>
</gene>
<dbReference type="Pfam" id="PF23005">
    <property type="entry name" value="DUF7032"/>
    <property type="match status" value="1"/>
</dbReference>
<comment type="caution">
    <text evidence="5">The sequence shown here is derived from an EMBL/GenBank/DDBJ whole genome shotgun (WGS) entry which is preliminary data.</text>
</comment>
<dbReference type="PANTHER" id="PTHR46043">
    <property type="entry name" value="ARM REPEAT SUPERFAMILY PROTEIN"/>
    <property type="match status" value="1"/>
</dbReference>
<dbReference type="InterPro" id="IPR000225">
    <property type="entry name" value="Armadillo"/>
</dbReference>
<dbReference type="InterPro" id="IPR011989">
    <property type="entry name" value="ARM-like"/>
</dbReference>
<evidence type="ECO:0000259" key="4">
    <source>
        <dbReference type="Pfam" id="PF25598"/>
    </source>
</evidence>
<reference evidence="5 6" key="1">
    <citation type="journal article" date="2014" name="Agronomy (Basel)">
        <title>A Draft Genome Sequence for Ensete ventricosum, the Drought-Tolerant Tree Against Hunger.</title>
        <authorList>
            <person name="Harrison J."/>
            <person name="Moore K.A."/>
            <person name="Paszkiewicz K."/>
            <person name="Jones T."/>
            <person name="Grant M."/>
            <person name="Ambacheew D."/>
            <person name="Muzemil S."/>
            <person name="Studholme D.J."/>
        </authorList>
    </citation>
    <scope>NUCLEOTIDE SEQUENCE [LARGE SCALE GENOMIC DNA]</scope>
</reference>
<feature type="repeat" description="ARM" evidence="1">
    <location>
        <begin position="244"/>
        <end position="287"/>
    </location>
</feature>
<dbReference type="PANTHER" id="PTHR46043:SF5">
    <property type="entry name" value="ARM REPEAT SUPERFAMILY PROTEIN"/>
    <property type="match status" value="1"/>
</dbReference>
<dbReference type="SUPFAM" id="SSF48371">
    <property type="entry name" value="ARM repeat"/>
    <property type="match status" value="1"/>
</dbReference>
<feature type="domain" description="U-box" evidence="4">
    <location>
        <begin position="247"/>
        <end position="466"/>
    </location>
</feature>
<dbReference type="Pfam" id="PF25598">
    <property type="entry name" value="ARM_PUB"/>
    <property type="match status" value="1"/>
</dbReference>
<feature type="region of interest" description="Disordered" evidence="2">
    <location>
        <begin position="1"/>
        <end position="20"/>
    </location>
</feature>
<feature type="domain" description="DUF7032" evidence="3">
    <location>
        <begin position="26"/>
        <end position="135"/>
    </location>
</feature>
<organism evidence="5 6">
    <name type="scientific">Ensete ventricosum</name>
    <name type="common">Abyssinian banana</name>
    <name type="synonym">Musa ensete</name>
    <dbReference type="NCBI Taxonomy" id="4639"/>
    <lineage>
        <taxon>Eukaryota</taxon>
        <taxon>Viridiplantae</taxon>
        <taxon>Streptophyta</taxon>
        <taxon>Embryophyta</taxon>
        <taxon>Tracheophyta</taxon>
        <taxon>Spermatophyta</taxon>
        <taxon>Magnoliopsida</taxon>
        <taxon>Liliopsida</taxon>
        <taxon>Zingiberales</taxon>
        <taxon>Musaceae</taxon>
        <taxon>Ensete</taxon>
    </lineage>
</organism>
<dbReference type="SMART" id="SM00185">
    <property type="entry name" value="ARM"/>
    <property type="match status" value="7"/>
</dbReference>
<dbReference type="EMBL" id="AMZH03013059">
    <property type="protein sequence ID" value="RRT49888.1"/>
    <property type="molecule type" value="Genomic_DNA"/>
</dbReference>
<evidence type="ECO:0000256" key="2">
    <source>
        <dbReference type="SAM" id="MobiDB-lite"/>
    </source>
</evidence>
<feature type="repeat" description="ARM" evidence="1">
    <location>
        <begin position="286"/>
        <end position="330"/>
    </location>
</feature>
<dbReference type="Proteomes" id="UP000287651">
    <property type="component" value="Unassembled WGS sequence"/>
</dbReference>
<evidence type="ECO:0000256" key="1">
    <source>
        <dbReference type="PROSITE-ProRule" id="PRU00259"/>
    </source>
</evidence>
<dbReference type="AlphaFoldDB" id="A0A426YDU0"/>
<protein>
    <submittedName>
        <fullName evidence="5">Uncharacterized protein</fullName>
    </submittedName>
</protein>
<dbReference type="InterPro" id="IPR058678">
    <property type="entry name" value="ARM_PUB"/>
</dbReference>
<proteinExistence type="predicted"/>
<feature type="compositionally biased region" description="Acidic residues" evidence="2">
    <location>
        <begin position="1"/>
        <end position="10"/>
    </location>
</feature>
<evidence type="ECO:0000313" key="5">
    <source>
        <dbReference type="EMBL" id="RRT49888.1"/>
    </source>
</evidence>
<name>A0A426YDU0_ENSVE</name>
<dbReference type="Gene3D" id="1.25.10.10">
    <property type="entry name" value="Leucine-rich Repeat Variant"/>
    <property type="match status" value="2"/>
</dbReference>
<evidence type="ECO:0000313" key="6">
    <source>
        <dbReference type="Proteomes" id="UP000287651"/>
    </source>
</evidence>
<dbReference type="PROSITE" id="PS50176">
    <property type="entry name" value="ARM_REPEAT"/>
    <property type="match status" value="2"/>
</dbReference>
<dbReference type="InterPro" id="IPR016024">
    <property type="entry name" value="ARM-type_fold"/>
</dbReference>
<dbReference type="InterPro" id="IPR054296">
    <property type="entry name" value="DUF7032"/>
</dbReference>
<sequence length="580" mass="63715">MDSEMSEESEGCGHNPPQSEEISLGRASELIAALISSTYCVRSFPLKWQLIRGKLEQLHSGLLAAADRDDSTNNSELMELLEAVTSTLKEAQVLANKSSDESYGGGKLLLKSDLEILSSKIEVQFTVLSDMYVSGAVAHSLAIILSKPEVGASREDMKIYLRDLISRMKIRDSQIRIRALCALNDVLREDEKYARIMAVEMSDGVRVLVKLLEQGETGVQEEAAEGISVIAGFDSFRGALVMAGVIAQLIRVLERTGSHLARARAARALKRLTENSENAWSVSAQGGVSTLLKICSDAHSSGELIRSACDILKSLSSVDEIKRFMVEEGAVSVFVKLSRSKEESSKIKAIELLTILASDDDIKHEVVNQEVVGSLVQVLDPRSPQTPKARQAALRAIESLCFSSPSSMNQLLSSGFLDRVLLLLRNGEICIQESALRAVSRLCGLSETSKKVMGDAGFMPELVKLLEAKSFQVREVAAEALCGMMSVQRNRRRFVQEDQNVNRILQLLDPEEEKPVAKKFLLSAVLSLTDNNGVRRKIVASGCMKYLQKLAETDVPDAKKIVKKLSSNRFRSILTRIWSS</sequence>
<evidence type="ECO:0000259" key="3">
    <source>
        <dbReference type="Pfam" id="PF23005"/>
    </source>
</evidence>
<accession>A0A426YDU0</accession>